<feature type="region of interest" description="Disordered" evidence="16">
    <location>
        <begin position="1044"/>
        <end position="1077"/>
    </location>
</feature>
<sequence length="1077" mass="124149">MAEHLSSPGDYLPDWSNDCVHRKETIAMCKEKSECEEEPFAMGDIQRALVLSDFMSKERLGRRMERSLPGSRCQSLHSSPCRFGSRPCSPHLPPQGGEDSARAPSRYHVPPKQLLLYIVRMGSFTSTKKIPNEDEEDDELLGSWPAELTKEGLLEISRKATRFGPPLLKRVMMPVTSGDASQPHPFRVMQWNILAQALGTHRDNFILCPREALEWPFRGFRILEEILQRSPDILCLQEVDHYKFLEKSLSYLGYKGSFFPKPDSPCIYIEGNNGPDGCAIFFREDKFSLIEGSSRIIEVWKVQTNQVIILKILKHRESGKELCIATTHLKAKQGALLASLRNEEGLDILQFIKNKANGRPVIIAGDFNADPREPVHNTMLSDRLGLASAYAANTAEEPRYTTWKVRADAESKTTLDYVFYTKDHMDVLRYLDVATEDAVGENRLPGLHYPSDHLSLVCDFAFKPMWLSAKKRKKLEKKDIDIRRRIELIQDFCMPDVSSCVRLSADGQYILATGVYKPRVRCYEVANLSMKFERCMDSEVIKFEVLSEDYRKMVFLQEDRYVEVHAQYGHYYRLRIPKFGRDMKYDRVSCDLYLVGTGPEIYRLNLEQGRFLNPFITEGTTLNACDLNPFHRLLVVGTADGRIEGWDPRSRQRVATLDSAFHSLTQDTEVVGLPSVSSIHFRDAMMMGVGTATGQILLYDIRSSRPLLVKDHMYGLPIKAVDFHSSGVVLSLDARALKLWHPDSGKPYTTIESETELNDLCMIPQSGLLFMAHEGQKLLTYYIPSLGPAPRWCSFLDHLTEELEEDSVMTVYDDYKFVTKQELETLGLSHLIGTNLLRAYLHGFFMDVRLWNKARSVVQPFSFDEYRKKKIKEKLEQARENRVSSRRLPKVNQSLAVKLMDEVEDDEEDVKSMKKKKQPDASLLHDSRFKAMFQNPDFQIDTEAQEYKLIQPLVKKLDKTKKKQQKKREVLTDQFDEVEEGEGKESNDEVESSSDDDREWTKEVKKQYRLLKKRDREERRQEDQKAKFQPRFFELKEGEEFKGVKHKLKQIDRSPRQEKQPCNIKKSERSSDGLLLP</sequence>
<evidence type="ECO:0000256" key="4">
    <source>
        <dbReference type="ARBA" id="ARBA00005264"/>
    </source>
</evidence>
<dbReference type="GO" id="GO:0032040">
    <property type="term" value="C:small-subunit processome"/>
    <property type="evidence" value="ECO:0007669"/>
    <property type="project" value="TreeGrafter"/>
</dbReference>
<dbReference type="Pfam" id="PF03372">
    <property type="entry name" value="Exo_endo_phos"/>
    <property type="match status" value="1"/>
</dbReference>
<evidence type="ECO:0000256" key="3">
    <source>
        <dbReference type="ARBA" id="ARBA00004604"/>
    </source>
</evidence>
<dbReference type="Gene3D" id="2.130.10.10">
    <property type="entry name" value="YVTN repeat-like/Quinoprotein amine dehydrogenase"/>
    <property type="match status" value="1"/>
</dbReference>
<evidence type="ECO:0000259" key="18">
    <source>
        <dbReference type="Pfam" id="PF08159"/>
    </source>
</evidence>
<evidence type="ECO:0000256" key="15">
    <source>
        <dbReference type="SAM" id="Coils"/>
    </source>
</evidence>
<gene>
    <name evidence="21" type="ORF">DSTB1V02_LOCUS1569</name>
</gene>
<organism evidence="21">
    <name type="scientific">Darwinula stevensoni</name>
    <dbReference type="NCBI Taxonomy" id="69355"/>
    <lineage>
        <taxon>Eukaryota</taxon>
        <taxon>Metazoa</taxon>
        <taxon>Ecdysozoa</taxon>
        <taxon>Arthropoda</taxon>
        <taxon>Crustacea</taxon>
        <taxon>Oligostraca</taxon>
        <taxon>Ostracoda</taxon>
        <taxon>Podocopa</taxon>
        <taxon>Podocopida</taxon>
        <taxon>Darwinulocopina</taxon>
        <taxon>Darwinuloidea</taxon>
        <taxon>Darwinulidae</taxon>
        <taxon>Darwinula</taxon>
    </lineage>
</organism>
<evidence type="ECO:0000256" key="5">
    <source>
        <dbReference type="ARBA" id="ARBA00010774"/>
    </source>
</evidence>
<comment type="similarity">
    <text evidence="5">Belongs to the CCR4/nocturin family.</text>
</comment>
<evidence type="ECO:0000259" key="19">
    <source>
        <dbReference type="Pfam" id="PF23097"/>
    </source>
</evidence>
<dbReference type="Pfam" id="PF23098">
    <property type="entry name" value="Beta-prop_NOL10_N"/>
    <property type="match status" value="1"/>
</dbReference>
<keyword evidence="7" id="KW-0853">WD repeat</keyword>
<dbReference type="GO" id="GO:0005737">
    <property type="term" value="C:cytoplasm"/>
    <property type="evidence" value="ECO:0007669"/>
    <property type="project" value="UniProtKB-SubCell"/>
</dbReference>
<dbReference type="SUPFAM" id="SSF56219">
    <property type="entry name" value="DNase I-like"/>
    <property type="match status" value="1"/>
</dbReference>
<reference evidence="21" key="1">
    <citation type="submission" date="2020-11" db="EMBL/GenBank/DDBJ databases">
        <authorList>
            <person name="Tran Van P."/>
        </authorList>
    </citation>
    <scope>NUCLEOTIDE SEQUENCE</scope>
</reference>
<dbReference type="GO" id="GO:0030686">
    <property type="term" value="C:90S preribosome"/>
    <property type="evidence" value="ECO:0007669"/>
    <property type="project" value="TreeGrafter"/>
</dbReference>
<dbReference type="Gene3D" id="3.60.10.10">
    <property type="entry name" value="Endonuclease/exonuclease/phosphatase"/>
    <property type="match status" value="1"/>
</dbReference>
<evidence type="ECO:0000256" key="2">
    <source>
        <dbReference type="ARBA" id="ARBA00004496"/>
    </source>
</evidence>
<comment type="cofactor">
    <cofactor evidence="1">
        <name>Mg(2+)</name>
        <dbReference type="ChEBI" id="CHEBI:18420"/>
    </cofactor>
</comment>
<evidence type="ECO:0000256" key="10">
    <source>
        <dbReference type="ARBA" id="ARBA00022801"/>
    </source>
</evidence>
<evidence type="ECO:0000256" key="7">
    <source>
        <dbReference type="ARBA" id="ARBA00022574"/>
    </source>
</evidence>
<feature type="coiled-coil region" evidence="15">
    <location>
        <begin position="868"/>
        <end position="916"/>
    </location>
</feature>
<dbReference type="InterPro" id="IPR036322">
    <property type="entry name" value="WD40_repeat_dom_sf"/>
</dbReference>
<feature type="region of interest" description="Disordered" evidence="16">
    <location>
        <begin position="63"/>
        <end position="105"/>
    </location>
</feature>
<comment type="similarity">
    <text evidence="4">Belongs to the WD repeat NOL10/ENP2 family.</text>
</comment>
<keyword evidence="11" id="KW-0460">Magnesium</keyword>
<dbReference type="InterPro" id="IPR036691">
    <property type="entry name" value="Endo/exonu/phosph_ase_sf"/>
</dbReference>
<keyword evidence="12" id="KW-0090">Biological rhythms</keyword>
<keyword evidence="6" id="KW-0963">Cytoplasm</keyword>
<feature type="domain" description="Endonuclease/exonuclease/phosphatase" evidence="17">
    <location>
        <begin position="189"/>
        <end position="453"/>
    </location>
</feature>
<dbReference type="InterPro" id="IPR015943">
    <property type="entry name" value="WD40/YVTN_repeat-like_dom_sf"/>
</dbReference>
<dbReference type="FunFam" id="3.60.10.10:FF:000012">
    <property type="entry name" value="nocturnin isoform X2"/>
    <property type="match status" value="1"/>
</dbReference>
<evidence type="ECO:0000256" key="13">
    <source>
        <dbReference type="ARBA" id="ARBA00023242"/>
    </source>
</evidence>
<feature type="compositionally biased region" description="Basic and acidic residues" evidence="16">
    <location>
        <begin position="1044"/>
        <end position="1071"/>
    </location>
</feature>
<evidence type="ECO:0000313" key="21">
    <source>
        <dbReference type="EMBL" id="CAD7241581.1"/>
    </source>
</evidence>
<dbReference type="PANTHER" id="PTHR14927">
    <property type="entry name" value="NUCLEOLAR PROTEIN 10"/>
    <property type="match status" value="1"/>
</dbReference>
<evidence type="ECO:0000256" key="14">
    <source>
        <dbReference type="ARBA" id="ARBA00023807"/>
    </source>
</evidence>
<keyword evidence="13" id="KW-0539">Nucleus</keyword>
<dbReference type="EMBL" id="CAJPEV010000151">
    <property type="protein sequence ID" value="CAG0881438.1"/>
    <property type="molecule type" value="Genomic_DNA"/>
</dbReference>
<evidence type="ECO:0000259" key="20">
    <source>
        <dbReference type="Pfam" id="PF23098"/>
    </source>
</evidence>
<dbReference type="SUPFAM" id="SSF50978">
    <property type="entry name" value="WD40 repeat-like"/>
    <property type="match status" value="1"/>
</dbReference>
<dbReference type="InterPro" id="IPR005135">
    <property type="entry name" value="Endo/exonuclease/phosphatase"/>
</dbReference>
<dbReference type="InterPro" id="IPR056551">
    <property type="entry name" value="Beta-prop_NOL10_N"/>
</dbReference>
<dbReference type="GO" id="GO:0046872">
    <property type="term" value="F:metal ion binding"/>
    <property type="evidence" value="ECO:0007669"/>
    <property type="project" value="UniProtKB-KW"/>
</dbReference>
<feature type="domain" description="Nucleolar protein 10-like second" evidence="19">
    <location>
        <begin position="811"/>
        <end position="859"/>
    </location>
</feature>
<dbReference type="InterPro" id="IPR056550">
    <property type="entry name" value="NOL10_2nd"/>
</dbReference>
<protein>
    <recommendedName>
        <fullName evidence="14">Nocturnin</fullName>
    </recommendedName>
</protein>
<keyword evidence="15" id="KW-0175">Coiled coil</keyword>
<feature type="domain" description="Nucleolar protein 10-like N-terminal" evidence="20">
    <location>
        <begin position="464"/>
        <end position="809"/>
    </location>
</feature>
<evidence type="ECO:0000313" key="22">
    <source>
        <dbReference type="Proteomes" id="UP000677054"/>
    </source>
</evidence>
<dbReference type="Pfam" id="PF08159">
    <property type="entry name" value="NUC153"/>
    <property type="match status" value="1"/>
</dbReference>
<dbReference type="InterPro" id="IPR040382">
    <property type="entry name" value="NOL10/Enp2"/>
</dbReference>
<keyword evidence="22" id="KW-1185">Reference proteome</keyword>
<dbReference type="GO" id="GO:0016788">
    <property type="term" value="F:hydrolase activity, acting on ester bonds"/>
    <property type="evidence" value="ECO:0007669"/>
    <property type="project" value="UniProtKB-ARBA"/>
</dbReference>
<evidence type="ECO:0000256" key="8">
    <source>
        <dbReference type="ARBA" id="ARBA00022723"/>
    </source>
</evidence>
<keyword evidence="10" id="KW-0378">Hydrolase</keyword>
<feature type="domain" description="NUC153" evidence="18">
    <location>
        <begin position="926"/>
        <end position="952"/>
    </location>
</feature>
<feature type="region of interest" description="Disordered" evidence="16">
    <location>
        <begin position="961"/>
        <end position="1001"/>
    </location>
</feature>
<name>A0A7R8X6G8_9CRUS</name>
<dbReference type="AlphaFoldDB" id="A0A7R8X6G8"/>
<accession>A0A7R8X6G8</accession>
<keyword evidence="9" id="KW-0677">Repeat</keyword>
<evidence type="ECO:0000256" key="1">
    <source>
        <dbReference type="ARBA" id="ARBA00001946"/>
    </source>
</evidence>
<evidence type="ECO:0000256" key="6">
    <source>
        <dbReference type="ARBA" id="ARBA00022490"/>
    </source>
</evidence>
<dbReference type="PANTHER" id="PTHR14927:SF0">
    <property type="entry name" value="NUCLEOLAR PROTEIN 10"/>
    <property type="match status" value="1"/>
</dbReference>
<keyword evidence="8" id="KW-0479">Metal-binding</keyword>
<dbReference type="Proteomes" id="UP000677054">
    <property type="component" value="Unassembled WGS sequence"/>
</dbReference>
<dbReference type="Pfam" id="PF23097">
    <property type="entry name" value="NOL10_2nd"/>
    <property type="match status" value="1"/>
</dbReference>
<dbReference type="EMBL" id="LR899668">
    <property type="protein sequence ID" value="CAD7241581.1"/>
    <property type="molecule type" value="Genomic_DNA"/>
</dbReference>
<dbReference type="FunFam" id="2.130.10.10:FF:001909">
    <property type="entry name" value="WD repeat, SAM and U-box domain-containing protein"/>
    <property type="match status" value="1"/>
</dbReference>
<evidence type="ECO:0000256" key="16">
    <source>
        <dbReference type="SAM" id="MobiDB-lite"/>
    </source>
</evidence>
<evidence type="ECO:0000256" key="12">
    <source>
        <dbReference type="ARBA" id="ARBA00023108"/>
    </source>
</evidence>
<evidence type="ECO:0000256" key="11">
    <source>
        <dbReference type="ARBA" id="ARBA00022842"/>
    </source>
</evidence>
<dbReference type="GO" id="GO:0000462">
    <property type="term" value="P:maturation of SSU-rRNA from tricistronic rRNA transcript (SSU-rRNA, 5.8S rRNA, LSU-rRNA)"/>
    <property type="evidence" value="ECO:0007669"/>
    <property type="project" value="TreeGrafter"/>
</dbReference>
<dbReference type="GO" id="GO:0048511">
    <property type="term" value="P:rhythmic process"/>
    <property type="evidence" value="ECO:0007669"/>
    <property type="project" value="UniProtKB-KW"/>
</dbReference>
<feature type="compositionally biased region" description="Acidic residues" evidence="16">
    <location>
        <begin position="988"/>
        <end position="998"/>
    </location>
</feature>
<dbReference type="InterPro" id="IPR012580">
    <property type="entry name" value="NUC153"/>
</dbReference>
<dbReference type="OrthoDB" id="273340at2759"/>
<comment type="subcellular location">
    <subcellularLocation>
        <location evidence="2">Cytoplasm</location>
    </subcellularLocation>
    <subcellularLocation>
        <location evidence="3">Nucleus</location>
        <location evidence="3">Nucleolus</location>
    </subcellularLocation>
</comment>
<proteinExistence type="inferred from homology"/>
<evidence type="ECO:0000256" key="9">
    <source>
        <dbReference type="ARBA" id="ARBA00022737"/>
    </source>
</evidence>
<evidence type="ECO:0000259" key="17">
    <source>
        <dbReference type="Pfam" id="PF03372"/>
    </source>
</evidence>